<evidence type="ECO:0000313" key="3">
    <source>
        <dbReference type="Proteomes" id="UP001595896"/>
    </source>
</evidence>
<keyword evidence="1" id="KW-0812">Transmembrane</keyword>
<gene>
    <name evidence="2" type="ORF">ACFO4L_11505</name>
</gene>
<sequence length="124" mass="13619">MLRRKGSAAVVTGFAALVVVMGMDELASGNDVFIMLVVYTLCITVIMLVYAIPASIAADFFAPGRRTSLALHIMFGAFFILPFHVWIAYVGWNDMLTHPMLYIGIAASIVFYGVDHVLDKRMAT</sequence>
<keyword evidence="1" id="KW-1133">Transmembrane helix</keyword>
<organism evidence="2 3">
    <name type="scientific">Bacillus daqingensis</name>
    <dbReference type="NCBI Taxonomy" id="872396"/>
    <lineage>
        <taxon>Bacteria</taxon>
        <taxon>Bacillati</taxon>
        <taxon>Bacillota</taxon>
        <taxon>Bacilli</taxon>
        <taxon>Bacillales</taxon>
        <taxon>Bacillaceae</taxon>
        <taxon>Bacillus</taxon>
    </lineage>
</organism>
<proteinExistence type="predicted"/>
<reference evidence="3" key="1">
    <citation type="journal article" date="2019" name="Int. J. Syst. Evol. Microbiol.">
        <title>The Global Catalogue of Microorganisms (GCM) 10K type strain sequencing project: providing services to taxonomists for standard genome sequencing and annotation.</title>
        <authorList>
            <consortium name="The Broad Institute Genomics Platform"/>
            <consortium name="The Broad Institute Genome Sequencing Center for Infectious Disease"/>
            <person name="Wu L."/>
            <person name="Ma J."/>
        </authorList>
    </citation>
    <scope>NUCLEOTIDE SEQUENCE [LARGE SCALE GENOMIC DNA]</scope>
    <source>
        <strain evidence="3">JCM 12165</strain>
    </source>
</reference>
<evidence type="ECO:0000256" key="1">
    <source>
        <dbReference type="SAM" id="Phobius"/>
    </source>
</evidence>
<evidence type="ECO:0008006" key="4">
    <source>
        <dbReference type="Google" id="ProtNLM"/>
    </source>
</evidence>
<dbReference type="EMBL" id="JBHSGK010000013">
    <property type="protein sequence ID" value="MFC4737216.1"/>
    <property type="molecule type" value="Genomic_DNA"/>
</dbReference>
<accession>A0ABV9NY03</accession>
<name>A0ABV9NY03_9BACI</name>
<comment type="caution">
    <text evidence="2">The sequence shown here is derived from an EMBL/GenBank/DDBJ whole genome shotgun (WGS) entry which is preliminary data.</text>
</comment>
<feature type="transmembrane region" description="Helical" evidence="1">
    <location>
        <begin position="101"/>
        <end position="118"/>
    </location>
</feature>
<feature type="transmembrane region" description="Helical" evidence="1">
    <location>
        <begin position="69"/>
        <end position="89"/>
    </location>
</feature>
<evidence type="ECO:0000313" key="2">
    <source>
        <dbReference type="EMBL" id="MFC4737216.1"/>
    </source>
</evidence>
<keyword evidence="3" id="KW-1185">Reference proteome</keyword>
<dbReference type="RefSeq" id="WP_377909820.1">
    <property type="nucleotide sequence ID" value="NZ_JBHSGK010000013.1"/>
</dbReference>
<keyword evidence="1" id="KW-0472">Membrane</keyword>
<feature type="transmembrane region" description="Helical" evidence="1">
    <location>
        <begin position="32"/>
        <end position="57"/>
    </location>
</feature>
<protein>
    <recommendedName>
        <fullName evidence="4">SPW repeat-containing protein</fullName>
    </recommendedName>
</protein>
<dbReference type="Proteomes" id="UP001595896">
    <property type="component" value="Unassembled WGS sequence"/>
</dbReference>